<accession>A0A3M7PLQ9</accession>
<protein>
    <submittedName>
        <fullName evidence="1">Uncharacterized protein</fullName>
    </submittedName>
</protein>
<proteinExistence type="predicted"/>
<evidence type="ECO:0000313" key="1">
    <source>
        <dbReference type="EMBL" id="RMZ99587.1"/>
    </source>
</evidence>
<comment type="caution">
    <text evidence="1">The sequence shown here is derived from an EMBL/GenBank/DDBJ whole genome shotgun (WGS) entry which is preliminary data.</text>
</comment>
<keyword evidence="2" id="KW-1185">Reference proteome</keyword>
<gene>
    <name evidence="1" type="ORF">BpHYR1_029884</name>
</gene>
<dbReference type="Proteomes" id="UP000276133">
    <property type="component" value="Unassembled WGS sequence"/>
</dbReference>
<evidence type="ECO:0000313" key="2">
    <source>
        <dbReference type="Proteomes" id="UP000276133"/>
    </source>
</evidence>
<name>A0A3M7PLQ9_BRAPC</name>
<dbReference type="EMBL" id="REGN01010151">
    <property type="protein sequence ID" value="RMZ99587.1"/>
    <property type="molecule type" value="Genomic_DNA"/>
</dbReference>
<reference evidence="1 2" key="1">
    <citation type="journal article" date="2018" name="Sci. Rep.">
        <title>Genomic signatures of local adaptation to the degree of environmental predictability in rotifers.</title>
        <authorList>
            <person name="Franch-Gras L."/>
            <person name="Hahn C."/>
            <person name="Garcia-Roger E.M."/>
            <person name="Carmona M.J."/>
            <person name="Serra M."/>
            <person name="Gomez A."/>
        </authorList>
    </citation>
    <scope>NUCLEOTIDE SEQUENCE [LARGE SCALE GENOMIC DNA]</scope>
    <source>
        <strain evidence="1">HYR1</strain>
    </source>
</reference>
<organism evidence="1 2">
    <name type="scientific">Brachionus plicatilis</name>
    <name type="common">Marine rotifer</name>
    <name type="synonym">Brachionus muelleri</name>
    <dbReference type="NCBI Taxonomy" id="10195"/>
    <lineage>
        <taxon>Eukaryota</taxon>
        <taxon>Metazoa</taxon>
        <taxon>Spiralia</taxon>
        <taxon>Gnathifera</taxon>
        <taxon>Rotifera</taxon>
        <taxon>Eurotatoria</taxon>
        <taxon>Monogononta</taxon>
        <taxon>Pseudotrocha</taxon>
        <taxon>Ploima</taxon>
        <taxon>Brachionidae</taxon>
        <taxon>Brachionus</taxon>
    </lineage>
</organism>
<dbReference type="AlphaFoldDB" id="A0A3M7PLQ9"/>
<sequence length="122" mass="13984">MSLQYETNGYRFRLGNNSGVDDQLGELASVSVRTTSSNTTVTSQVLSLSLSLYIYVEVLTSFLQSLRLTQRLLHQVDLLNRNCDRFFFNQPRGYLSFRNLLFNLRFLCKINSAEKIFKALSG</sequence>